<evidence type="ECO:0000256" key="2">
    <source>
        <dbReference type="ARBA" id="ARBA00004777"/>
    </source>
</evidence>
<dbReference type="InterPro" id="IPR004621">
    <property type="entry name" value="Fadh2_euk"/>
</dbReference>
<dbReference type="KEGG" id="fcy:FRACYDRAFT_225004"/>
<reference evidence="7 8" key="1">
    <citation type="submission" date="2016-09" db="EMBL/GenBank/DDBJ databases">
        <title>Extensive genetic diversity and differential bi-allelic expression allows diatom success in the polar Southern Ocean.</title>
        <authorList>
            <consortium name="DOE Joint Genome Institute"/>
            <person name="Mock T."/>
            <person name="Otillar R.P."/>
            <person name="Strauss J."/>
            <person name="Dupont C."/>
            <person name="Frickenhaus S."/>
            <person name="Maumus F."/>
            <person name="Mcmullan M."/>
            <person name="Sanges R."/>
            <person name="Schmutz J."/>
            <person name="Toseland A."/>
            <person name="Valas R."/>
            <person name="Veluchamy A."/>
            <person name="Ward B.J."/>
            <person name="Allen A."/>
            <person name="Barry K."/>
            <person name="Falciatore A."/>
            <person name="Ferrante M."/>
            <person name="Fortunato A.E."/>
            <person name="Gloeckner G."/>
            <person name="Gruber A."/>
            <person name="Hipkin R."/>
            <person name="Janech M."/>
            <person name="Kroth P."/>
            <person name="Leese F."/>
            <person name="Lindquist E."/>
            <person name="Lyon B.R."/>
            <person name="Martin J."/>
            <person name="Mayer C."/>
            <person name="Parker M."/>
            <person name="Quesneville H."/>
            <person name="Raymond J."/>
            <person name="Uhlig C."/>
            <person name="Valentin K.U."/>
            <person name="Worden A.Z."/>
            <person name="Armbrust E.V."/>
            <person name="Bowler C."/>
            <person name="Green B."/>
            <person name="Moulton V."/>
            <person name="Van Oosterhout C."/>
            <person name="Grigoriev I."/>
        </authorList>
    </citation>
    <scope>NUCLEOTIDE SEQUENCE [LARGE SCALE GENOMIC DNA]</scope>
    <source>
        <strain evidence="7 8">CCMP1102</strain>
    </source>
</reference>
<proteinExistence type="inferred from homology"/>
<dbReference type="GO" id="GO:0035999">
    <property type="term" value="P:tetrahydrofolate interconversion"/>
    <property type="evidence" value="ECO:0007669"/>
    <property type="project" value="UniProtKB-UniPathway"/>
</dbReference>
<dbReference type="Pfam" id="PF02219">
    <property type="entry name" value="MTHFR"/>
    <property type="match status" value="1"/>
</dbReference>
<dbReference type="UniPathway" id="UPA00193"/>
<dbReference type="Proteomes" id="UP000095751">
    <property type="component" value="Unassembled WGS sequence"/>
</dbReference>
<dbReference type="PANTHER" id="PTHR45754:SF3">
    <property type="entry name" value="METHYLENETETRAHYDROFOLATE REDUCTASE (NADPH)"/>
    <property type="match status" value="1"/>
</dbReference>
<dbReference type="EMBL" id="KV784356">
    <property type="protein sequence ID" value="OEU18848.1"/>
    <property type="molecule type" value="Genomic_DNA"/>
</dbReference>
<dbReference type="CDD" id="cd00537">
    <property type="entry name" value="MTHFR"/>
    <property type="match status" value="1"/>
</dbReference>
<dbReference type="InterPro" id="IPR029041">
    <property type="entry name" value="FAD-linked_oxidoreductase-like"/>
</dbReference>
<evidence type="ECO:0000256" key="1">
    <source>
        <dbReference type="ARBA" id="ARBA00001974"/>
    </source>
</evidence>
<dbReference type="Gene3D" id="3.20.20.220">
    <property type="match status" value="1"/>
</dbReference>
<comment type="cofactor">
    <cofactor evidence="1">
        <name>FAD</name>
        <dbReference type="ChEBI" id="CHEBI:57692"/>
    </cofactor>
</comment>
<evidence type="ECO:0000256" key="3">
    <source>
        <dbReference type="ARBA" id="ARBA00006743"/>
    </source>
</evidence>
<dbReference type="SUPFAM" id="SSF51730">
    <property type="entry name" value="FAD-linked oxidoreductase"/>
    <property type="match status" value="1"/>
</dbReference>
<comment type="similarity">
    <text evidence="3">Belongs to the methylenetetrahydrofolate reductase family.</text>
</comment>
<keyword evidence="4" id="KW-0285">Flavoprotein</keyword>
<dbReference type="PANTHER" id="PTHR45754">
    <property type="entry name" value="METHYLENETETRAHYDROFOLATE REDUCTASE"/>
    <property type="match status" value="1"/>
</dbReference>
<dbReference type="GO" id="GO:0071949">
    <property type="term" value="F:FAD binding"/>
    <property type="evidence" value="ECO:0007669"/>
    <property type="project" value="TreeGrafter"/>
</dbReference>
<dbReference type="GO" id="GO:0009086">
    <property type="term" value="P:methionine biosynthetic process"/>
    <property type="evidence" value="ECO:0007669"/>
    <property type="project" value="TreeGrafter"/>
</dbReference>
<dbReference type="OrthoDB" id="16284at2759"/>
<name>A0A1E7FKZ6_9STRA</name>
<gene>
    <name evidence="7" type="ORF">FRACYDRAFT_225004</name>
</gene>
<dbReference type="GO" id="GO:0005829">
    <property type="term" value="C:cytosol"/>
    <property type="evidence" value="ECO:0007669"/>
    <property type="project" value="TreeGrafter"/>
</dbReference>
<keyword evidence="8" id="KW-1185">Reference proteome</keyword>
<dbReference type="GO" id="GO:0004489">
    <property type="term" value="F:methylenetetrahydrofolate reductase [NAD(P)H] activity"/>
    <property type="evidence" value="ECO:0007669"/>
    <property type="project" value="InterPro"/>
</dbReference>
<evidence type="ECO:0000256" key="6">
    <source>
        <dbReference type="ARBA" id="ARBA00023002"/>
    </source>
</evidence>
<comment type="pathway">
    <text evidence="2">One-carbon metabolism; tetrahydrofolate interconversion.</text>
</comment>
<evidence type="ECO:0000313" key="8">
    <source>
        <dbReference type="Proteomes" id="UP000095751"/>
    </source>
</evidence>
<accession>A0A1E7FKZ6</accession>
<keyword evidence="6" id="KW-0560">Oxidoreductase</keyword>
<dbReference type="AlphaFoldDB" id="A0A1E7FKZ6"/>
<evidence type="ECO:0000256" key="5">
    <source>
        <dbReference type="ARBA" id="ARBA00022827"/>
    </source>
</evidence>
<dbReference type="NCBIfam" id="TIGR00677">
    <property type="entry name" value="fadh2_euk"/>
    <property type="match status" value="1"/>
</dbReference>
<evidence type="ECO:0000313" key="7">
    <source>
        <dbReference type="EMBL" id="OEU18848.1"/>
    </source>
</evidence>
<evidence type="ECO:0000256" key="4">
    <source>
        <dbReference type="ARBA" id="ARBA00022630"/>
    </source>
</evidence>
<keyword evidence="5" id="KW-0274">FAD</keyword>
<sequence>MSKIIDLIKAKEEGSKPFISIEFFPPRTADGVKNLYARMDRMKESINPLFSDVTWGAGGSTAELTLDIAEQLSTTGHVANMHMTCTNLEKGGDPKAAVRGALETAKKNGINNIVALRGDPAAGQEEWKAADGGFTCALDLVEYMTENFGSEFGISVAGYPEGHPNAISEVEDPSSMSEAEKARSSMEGGKVYTCRDADYKKEMDYLKKKIDAGADFIITQMFFDTKVFGTFVKDCKTWGINCPVVPGLMCINAYAGFVKMTGFCKTRVPAELRAKMDSIKDDPDAVKAFGIEFGIQMCQDLTEIGVEVLHFYTLNLEKTTYGILKGLGYEVKGSAWARVGDQVKTANGVGVVKSIESDGSASIEFEGETPTATFKKEEYSKVF</sequence>
<protein>
    <submittedName>
        <fullName evidence="7">Methylenetetrahydrofolate reduct</fullName>
    </submittedName>
</protein>
<dbReference type="InParanoid" id="A0A1E7FKZ6"/>
<organism evidence="7 8">
    <name type="scientific">Fragilariopsis cylindrus CCMP1102</name>
    <dbReference type="NCBI Taxonomy" id="635003"/>
    <lineage>
        <taxon>Eukaryota</taxon>
        <taxon>Sar</taxon>
        <taxon>Stramenopiles</taxon>
        <taxon>Ochrophyta</taxon>
        <taxon>Bacillariophyta</taxon>
        <taxon>Bacillariophyceae</taxon>
        <taxon>Bacillariophycidae</taxon>
        <taxon>Bacillariales</taxon>
        <taxon>Bacillariaceae</taxon>
        <taxon>Fragilariopsis</taxon>
    </lineage>
</organism>
<dbReference type="InterPro" id="IPR003171">
    <property type="entry name" value="Mehydrof_redctse-like"/>
</dbReference>